<reference evidence="14 15" key="1">
    <citation type="journal article" date="2019" name="Nat. Microbiol.">
        <title>Mediterranean grassland soil C-N compound turnover is dependent on rainfall and depth, and is mediated by genomically divergent microorganisms.</title>
        <authorList>
            <person name="Diamond S."/>
            <person name="Andeer P.F."/>
            <person name="Li Z."/>
            <person name="Crits-Christoph A."/>
            <person name="Burstein D."/>
            <person name="Anantharaman K."/>
            <person name="Lane K.R."/>
            <person name="Thomas B.C."/>
            <person name="Pan C."/>
            <person name="Northen T.R."/>
            <person name="Banfield J.F."/>
        </authorList>
    </citation>
    <scope>NUCLEOTIDE SEQUENCE [LARGE SCALE GENOMIC DNA]</scope>
    <source>
        <strain evidence="14">WS_9</strain>
    </source>
</reference>
<dbReference type="NCBIfam" id="TIGR00551">
    <property type="entry name" value="nadB"/>
    <property type="match status" value="1"/>
</dbReference>
<dbReference type="Gene3D" id="3.50.50.60">
    <property type="entry name" value="FAD/NAD(P)-binding domain"/>
    <property type="match status" value="1"/>
</dbReference>
<evidence type="ECO:0000256" key="6">
    <source>
        <dbReference type="ARBA" id="ARBA00022642"/>
    </source>
</evidence>
<dbReference type="EC" id="1.4.3.16" evidence="4 10"/>
<evidence type="ECO:0000256" key="11">
    <source>
        <dbReference type="RuleBase" id="RU362049"/>
    </source>
</evidence>
<comment type="subcellular location">
    <subcellularLocation>
        <location evidence="11">Cytoplasm</location>
    </subcellularLocation>
</comment>
<evidence type="ECO:0000313" key="15">
    <source>
        <dbReference type="Proteomes" id="UP000317691"/>
    </source>
</evidence>
<evidence type="ECO:0000313" key="14">
    <source>
        <dbReference type="EMBL" id="TMQ66635.1"/>
    </source>
</evidence>
<name>A0A538TSS3_UNCEI</name>
<evidence type="ECO:0000259" key="13">
    <source>
        <dbReference type="Pfam" id="PF02910"/>
    </source>
</evidence>
<dbReference type="SUPFAM" id="SSF46977">
    <property type="entry name" value="Succinate dehydrogenase/fumarate reductase flavoprotein C-terminal domain"/>
    <property type="match status" value="1"/>
</dbReference>
<comment type="similarity">
    <text evidence="3 11">Belongs to the FAD-dependent oxidoreductase 2 family. NadB subfamily.</text>
</comment>
<dbReference type="GO" id="GO:0005737">
    <property type="term" value="C:cytoplasm"/>
    <property type="evidence" value="ECO:0007669"/>
    <property type="project" value="UniProtKB-SubCell"/>
</dbReference>
<dbReference type="PANTHER" id="PTHR42716">
    <property type="entry name" value="L-ASPARTATE OXIDASE"/>
    <property type="match status" value="1"/>
</dbReference>
<proteinExistence type="inferred from homology"/>
<dbReference type="FunFam" id="1.20.58.100:FF:000002">
    <property type="entry name" value="L-aspartate oxidase"/>
    <property type="match status" value="1"/>
</dbReference>
<dbReference type="GO" id="GO:0008734">
    <property type="term" value="F:L-aspartate oxidase activity"/>
    <property type="evidence" value="ECO:0007669"/>
    <property type="project" value="UniProtKB-UniRule"/>
</dbReference>
<dbReference type="Pfam" id="PF02910">
    <property type="entry name" value="Succ_DH_flav_C"/>
    <property type="match status" value="1"/>
</dbReference>
<comment type="pathway">
    <text evidence="2 11">Cofactor biosynthesis; NAD(+) biosynthesis; iminoaspartate from L-aspartate (oxidase route): step 1/1.</text>
</comment>
<dbReference type="Pfam" id="PF00890">
    <property type="entry name" value="FAD_binding_2"/>
    <property type="match status" value="1"/>
</dbReference>
<evidence type="ECO:0000256" key="2">
    <source>
        <dbReference type="ARBA" id="ARBA00004950"/>
    </source>
</evidence>
<dbReference type="FunFam" id="3.90.700.10:FF:000002">
    <property type="entry name" value="L-aspartate oxidase"/>
    <property type="match status" value="1"/>
</dbReference>
<dbReference type="Proteomes" id="UP000317691">
    <property type="component" value="Unassembled WGS sequence"/>
</dbReference>
<feature type="domain" description="FAD-dependent oxidoreductase 2 FAD-binding" evidence="12">
    <location>
        <begin position="12"/>
        <end position="397"/>
    </location>
</feature>
<evidence type="ECO:0000256" key="3">
    <source>
        <dbReference type="ARBA" id="ARBA00008562"/>
    </source>
</evidence>
<dbReference type="InterPro" id="IPR037099">
    <property type="entry name" value="Fum_R/Succ_DH_flav-like_C_sf"/>
</dbReference>
<dbReference type="UniPathway" id="UPA00253">
    <property type="reaction ID" value="UER00326"/>
</dbReference>
<dbReference type="InterPro" id="IPR015939">
    <property type="entry name" value="Fum_Rdtase/Succ_DH_flav-like_C"/>
</dbReference>
<comment type="catalytic activity">
    <reaction evidence="9">
        <text>L-aspartate + O2 = iminosuccinate + H2O2</text>
        <dbReference type="Rhea" id="RHEA:25876"/>
        <dbReference type="ChEBI" id="CHEBI:15379"/>
        <dbReference type="ChEBI" id="CHEBI:16240"/>
        <dbReference type="ChEBI" id="CHEBI:29991"/>
        <dbReference type="ChEBI" id="CHEBI:77875"/>
        <dbReference type="EC" id="1.4.3.16"/>
    </reaction>
    <physiologicalReaction direction="left-to-right" evidence="9">
        <dbReference type="Rhea" id="RHEA:25877"/>
    </physiologicalReaction>
</comment>
<evidence type="ECO:0000259" key="12">
    <source>
        <dbReference type="Pfam" id="PF00890"/>
    </source>
</evidence>
<evidence type="ECO:0000256" key="5">
    <source>
        <dbReference type="ARBA" id="ARBA00022630"/>
    </source>
</evidence>
<dbReference type="GO" id="GO:0034628">
    <property type="term" value="P:'de novo' NAD+ biosynthetic process from L-aspartate"/>
    <property type="evidence" value="ECO:0007669"/>
    <property type="project" value="TreeGrafter"/>
</dbReference>
<evidence type="ECO:0000256" key="7">
    <source>
        <dbReference type="ARBA" id="ARBA00022827"/>
    </source>
</evidence>
<keyword evidence="7 11" id="KW-0274">FAD</keyword>
<sequence>MKRSKQSQLEADVLVIGSGIAGLSVALHAAQFARVLVATKVDALESNTNYAQGGVAAALGEDDALSIHERDTLECGRGLCDPEAVHVLVEDGPTEIMRLVSLGVRFSRDPRDRGRFALGREGGHSRRRIVHARDRTGNAIERVLLKKARAHPKITVLENHLAVDLILESRHLGGRRRLPSRDRVWGAYLLDRATGEIVPAAAKATVLATGGCGKAYLYTTNPDIATGDGLAAAFRAGAPVANLEFMQFHPTCLYHPEAKSFLISEAVRGEGAKLLTTDGKPFMQRYHRLRELAPRDTVARAIDFEMKRRGDKYVLLDMARLGKRLLMRRFPHITKRVQELGYDIFHDPIPVVPAAHYMCGGVVTDLEGRTAIPGLYACGEVASTGVHGANRLASNSLLEAMVFSRRAGRAVLRQVAQEPGDRPPRLPSWRLDGAVQAKEQVIFDHNWDALRRVMWDYMGIVRSDERLARAAAMVRVLRDQTESDYWRYRLDADLVELRNVGLVADLIVACARRRRESRGLHYNVDHPKVDDRRYRRDTVLTRQDVR</sequence>
<feature type="domain" description="Fumarate reductase/succinate dehydrogenase flavoprotein-like C-terminal" evidence="13">
    <location>
        <begin position="449"/>
        <end position="542"/>
    </location>
</feature>
<keyword evidence="5 11" id="KW-0285">Flavoprotein</keyword>
<dbReference type="EMBL" id="VBOZ01000008">
    <property type="protein sequence ID" value="TMQ66635.1"/>
    <property type="molecule type" value="Genomic_DNA"/>
</dbReference>
<dbReference type="InterPro" id="IPR027477">
    <property type="entry name" value="Succ_DH/fumarate_Rdtase_cat_sf"/>
</dbReference>
<dbReference type="SUPFAM" id="SSF56425">
    <property type="entry name" value="Succinate dehydrogenase/fumarate reductase flavoprotein, catalytic domain"/>
    <property type="match status" value="1"/>
</dbReference>
<organism evidence="14 15">
    <name type="scientific">Eiseniibacteriota bacterium</name>
    <dbReference type="NCBI Taxonomy" id="2212470"/>
    <lineage>
        <taxon>Bacteria</taxon>
        <taxon>Candidatus Eiseniibacteriota</taxon>
    </lineage>
</organism>
<evidence type="ECO:0000256" key="10">
    <source>
        <dbReference type="NCBIfam" id="TIGR00551"/>
    </source>
</evidence>
<dbReference type="AlphaFoldDB" id="A0A538TSS3"/>
<comment type="cofactor">
    <cofactor evidence="1 11">
        <name>FAD</name>
        <dbReference type="ChEBI" id="CHEBI:57692"/>
    </cofactor>
</comment>
<dbReference type="InterPro" id="IPR036188">
    <property type="entry name" value="FAD/NAD-bd_sf"/>
</dbReference>
<accession>A0A538TSS3</accession>
<dbReference type="PRINTS" id="PR00368">
    <property type="entry name" value="FADPNR"/>
</dbReference>
<protein>
    <recommendedName>
        <fullName evidence="4 10">L-aspartate oxidase</fullName>
        <ecNumber evidence="4 10">1.4.3.16</ecNumber>
    </recommendedName>
</protein>
<dbReference type="InterPro" id="IPR003953">
    <property type="entry name" value="FAD-dep_OxRdtase_2_FAD-bd"/>
</dbReference>
<dbReference type="Gene3D" id="1.20.58.100">
    <property type="entry name" value="Fumarate reductase/succinate dehydrogenase flavoprotein-like, C-terminal domain"/>
    <property type="match status" value="1"/>
</dbReference>
<dbReference type="SUPFAM" id="SSF51905">
    <property type="entry name" value="FAD/NAD(P)-binding domain"/>
    <property type="match status" value="1"/>
</dbReference>
<evidence type="ECO:0000256" key="8">
    <source>
        <dbReference type="ARBA" id="ARBA00023002"/>
    </source>
</evidence>
<dbReference type="NCBIfam" id="NF006567">
    <property type="entry name" value="PRK09077.1"/>
    <property type="match status" value="1"/>
</dbReference>
<comment type="function">
    <text evidence="11">Catalyzes the oxidation of L-aspartate to iminoaspartate.</text>
</comment>
<dbReference type="PANTHER" id="PTHR42716:SF2">
    <property type="entry name" value="L-ASPARTATE OXIDASE, CHLOROPLASTIC"/>
    <property type="match status" value="1"/>
</dbReference>
<dbReference type="PRINTS" id="PR00411">
    <property type="entry name" value="PNDRDTASEI"/>
</dbReference>
<keyword evidence="6 11" id="KW-0662">Pyridine nucleotide biosynthesis</keyword>
<evidence type="ECO:0000256" key="9">
    <source>
        <dbReference type="ARBA" id="ARBA00048305"/>
    </source>
</evidence>
<evidence type="ECO:0000256" key="1">
    <source>
        <dbReference type="ARBA" id="ARBA00001974"/>
    </source>
</evidence>
<evidence type="ECO:0000256" key="4">
    <source>
        <dbReference type="ARBA" id="ARBA00012173"/>
    </source>
</evidence>
<keyword evidence="8 11" id="KW-0560">Oxidoreductase</keyword>
<dbReference type="InterPro" id="IPR005288">
    <property type="entry name" value="NadB"/>
</dbReference>
<dbReference type="Gene3D" id="3.90.700.10">
    <property type="entry name" value="Succinate dehydrogenase/fumarate reductase flavoprotein, catalytic domain"/>
    <property type="match status" value="1"/>
</dbReference>
<gene>
    <name evidence="14" type="primary">nadB</name>
    <name evidence="14" type="ORF">E6K79_01565</name>
</gene>
<comment type="caution">
    <text evidence="14">The sequence shown here is derived from an EMBL/GenBank/DDBJ whole genome shotgun (WGS) entry which is preliminary data.</text>
</comment>